<dbReference type="EMBL" id="CAMPGE010008814">
    <property type="protein sequence ID" value="CAI2367697.1"/>
    <property type="molecule type" value="Genomic_DNA"/>
</dbReference>
<organism evidence="2 3">
    <name type="scientific">Euplotes crassus</name>
    <dbReference type="NCBI Taxonomy" id="5936"/>
    <lineage>
        <taxon>Eukaryota</taxon>
        <taxon>Sar</taxon>
        <taxon>Alveolata</taxon>
        <taxon>Ciliophora</taxon>
        <taxon>Intramacronucleata</taxon>
        <taxon>Spirotrichea</taxon>
        <taxon>Hypotrichia</taxon>
        <taxon>Euplotida</taxon>
        <taxon>Euplotidae</taxon>
        <taxon>Moneuplotes</taxon>
    </lineage>
</organism>
<gene>
    <name evidence="2" type="ORF">ECRASSUSDP1_LOCUS8985</name>
</gene>
<keyword evidence="1" id="KW-0732">Signal</keyword>
<feature type="signal peptide" evidence="1">
    <location>
        <begin position="1"/>
        <end position="19"/>
    </location>
</feature>
<feature type="chain" id="PRO_5042135189" evidence="1">
    <location>
        <begin position="20"/>
        <end position="398"/>
    </location>
</feature>
<dbReference type="Proteomes" id="UP001295684">
    <property type="component" value="Unassembled WGS sequence"/>
</dbReference>
<keyword evidence="3" id="KW-1185">Reference proteome</keyword>
<name>A0AAD1UFB4_EUPCR</name>
<evidence type="ECO:0000313" key="3">
    <source>
        <dbReference type="Proteomes" id="UP001295684"/>
    </source>
</evidence>
<proteinExistence type="predicted"/>
<dbReference type="AlphaFoldDB" id="A0AAD1UFB4"/>
<accession>A0AAD1UFB4</accession>
<evidence type="ECO:0000313" key="2">
    <source>
        <dbReference type="EMBL" id="CAI2367697.1"/>
    </source>
</evidence>
<comment type="caution">
    <text evidence="2">The sequence shown here is derived from an EMBL/GenBank/DDBJ whole genome shotgun (WGS) entry which is preliminary data.</text>
</comment>
<sequence>MTILLPLISFFLLISFTSCSDYGPCRVFKCNGMSSQAKADNTCVEYNQQEQQEVSVRSCTDQEYCTAQYWLRPSSMHESAYCYKKQREEESEVLPGETCSRDRECFGYQDGAKCHNNACVSAIYDRCHGLKGDPSKGHRWCNFGSYCEETSQECKPTFREHQKCDNSYQCGFGMACIAQSPNFEEFKCTRFHSLKEGDSFDSTNIIERGLFFQPDDICLSQNAFSLGNKKFECRKADRSREQDIDMLERRQGAGEKCHFSSWDDAEDLSKENHNVDYSTCGFNQDISGYCRIRKGDDAFAEVLDQVHKVNFTSLNCHILSGVSTCKALQKAAGNDLTTRWKRMKIVTNPNKEWASFANNDECIKETITAQFWRENSAWIMIQSKEIIITLLVFAFIWI</sequence>
<reference evidence="2" key="1">
    <citation type="submission" date="2023-07" db="EMBL/GenBank/DDBJ databases">
        <authorList>
            <consortium name="AG Swart"/>
            <person name="Singh M."/>
            <person name="Singh A."/>
            <person name="Seah K."/>
            <person name="Emmerich C."/>
        </authorList>
    </citation>
    <scope>NUCLEOTIDE SEQUENCE</scope>
    <source>
        <strain evidence="2">DP1</strain>
    </source>
</reference>
<evidence type="ECO:0000256" key="1">
    <source>
        <dbReference type="SAM" id="SignalP"/>
    </source>
</evidence>
<protein>
    <submittedName>
        <fullName evidence="2">Uncharacterized protein</fullName>
    </submittedName>
</protein>